<sequence>MFFLLNLILCTDSFVAKEIVQQINYMPHLIRHSGIIVSIIFNAISCLYYIYGPDKDENKNYRNKIIKHHVASCASMIVFWMGVVILVGGSK</sequence>
<feature type="transmembrane region" description="Helical" evidence="1">
    <location>
        <begin position="32"/>
        <end position="50"/>
    </location>
</feature>
<keyword evidence="1" id="KW-0472">Membrane</keyword>
<keyword evidence="4" id="KW-1185">Reference proteome</keyword>
<feature type="signal peptide" evidence="2">
    <location>
        <begin position="1"/>
        <end position="16"/>
    </location>
</feature>
<evidence type="ECO:0000256" key="1">
    <source>
        <dbReference type="SAM" id="Phobius"/>
    </source>
</evidence>
<name>A0AAX4JGA0_9MICR</name>
<keyword evidence="2" id="KW-0732">Signal</keyword>
<reference evidence="3" key="1">
    <citation type="journal article" date="2024" name="BMC Genomics">
        <title>Functional annotation of a divergent genome using sequence and structure-based similarity.</title>
        <authorList>
            <person name="Svedberg D."/>
            <person name="Winiger R.R."/>
            <person name="Berg A."/>
            <person name="Sharma H."/>
            <person name="Tellgren-Roth C."/>
            <person name="Debrunner-Vossbrinck B.A."/>
            <person name="Vossbrinck C.R."/>
            <person name="Barandun J."/>
        </authorList>
    </citation>
    <scope>NUCLEOTIDE SEQUENCE</scope>
    <source>
        <strain evidence="3">Illinois isolate</strain>
    </source>
</reference>
<protein>
    <submittedName>
        <fullName evidence="3">SP-containing membrane protein</fullName>
    </submittedName>
</protein>
<dbReference type="GeneID" id="90542821"/>
<keyword evidence="1" id="KW-1133">Transmembrane helix</keyword>
<feature type="chain" id="PRO_5043982617" evidence="2">
    <location>
        <begin position="17"/>
        <end position="91"/>
    </location>
</feature>
<proteinExistence type="predicted"/>
<organism evidence="3 4">
    <name type="scientific">Vairimorpha necatrix</name>
    <dbReference type="NCBI Taxonomy" id="6039"/>
    <lineage>
        <taxon>Eukaryota</taxon>
        <taxon>Fungi</taxon>
        <taxon>Fungi incertae sedis</taxon>
        <taxon>Microsporidia</taxon>
        <taxon>Nosematidae</taxon>
        <taxon>Vairimorpha</taxon>
    </lineage>
</organism>
<dbReference type="RefSeq" id="XP_065331129.1">
    <property type="nucleotide sequence ID" value="XM_065475057.1"/>
</dbReference>
<keyword evidence="1" id="KW-0812">Transmembrane</keyword>
<gene>
    <name evidence="3" type="ORF">VNE69_11147</name>
</gene>
<accession>A0AAX4JGA0</accession>
<dbReference type="EMBL" id="CP142736">
    <property type="protein sequence ID" value="WUR04984.1"/>
    <property type="molecule type" value="Genomic_DNA"/>
</dbReference>
<evidence type="ECO:0000313" key="4">
    <source>
        <dbReference type="Proteomes" id="UP001334084"/>
    </source>
</evidence>
<dbReference type="AlphaFoldDB" id="A0AAX4JGA0"/>
<dbReference type="Proteomes" id="UP001334084">
    <property type="component" value="Chromosome 11"/>
</dbReference>
<evidence type="ECO:0000256" key="2">
    <source>
        <dbReference type="SAM" id="SignalP"/>
    </source>
</evidence>
<dbReference type="KEGG" id="vnx:VNE69_11147"/>
<feature type="transmembrane region" description="Helical" evidence="1">
    <location>
        <begin position="70"/>
        <end position="89"/>
    </location>
</feature>
<evidence type="ECO:0000313" key="3">
    <source>
        <dbReference type="EMBL" id="WUR04984.1"/>
    </source>
</evidence>